<feature type="region of interest" description="Disordered" evidence="1">
    <location>
        <begin position="41"/>
        <end position="60"/>
    </location>
</feature>
<sequence>MSKGFSWRLSSFPEGAGLPGPAFSRVNPLLQGRVNPVGAGLPAKRPACLTAEPRPPCPAH</sequence>
<accession>A0A7X3EYG9</accession>
<reference evidence="2 3" key="1">
    <citation type="submission" date="2019-10" db="EMBL/GenBank/DDBJ databases">
        <title>XDR Pseudomonas monteilii producing IMP-16 from LCR.</title>
        <authorList>
            <person name="Ballaben A."/>
            <person name="Doi Y."/>
        </authorList>
    </citation>
    <scope>NUCLEOTIDE SEQUENCE [LARGE SCALE GENOMIC DNA]</scope>
    <source>
        <strain evidence="2 3">597/14</strain>
    </source>
</reference>
<evidence type="ECO:0000313" key="3">
    <source>
        <dbReference type="Proteomes" id="UP000440965"/>
    </source>
</evidence>
<dbReference type="AlphaFoldDB" id="A0A7X3EYG9"/>
<dbReference type="EMBL" id="WEIK01000001">
    <property type="protein sequence ID" value="MVF47814.1"/>
    <property type="molecule type" value="Genomic_DNA"/>
</dbReference>
<gene>
    <name evidence="2" type="ORF">F9Z43_00215</name>
</gene>
<evidence type="ECO:0000256" key="1">
    <source>
        <dbReference type="SAM" id="MobiDB-lite"/>
    </source>
</evidence>
<comment type="caution">
    <text evidence="2">The sequence shown here is derived from an EMBL/GenBank/DDBJ whole genome shotgun (WGS) entry which is preliminary data.</text>
</comment>
<dbReference type="Proteomes" id="UP000440965">
    <property type="component" value="Unassembled WGS sequence"/>
</dbReference>
<feature type="region of interest" description="Disordered" evidence="1">
    <location>
        <begin position="1"/>
        <end position="21"/>
    </location>
</feature>
<name>A0A7X3EYG9_9PSED</name>
<organism evidence="2 3">
    <name type="scientific">Pseudomonas monteilii</name>
    <dbReference type="NCBI Taxonomy" id="76759"/>
    <lineage>
        <taxon>Bacteria</taxon>
        <taxon>Pseudomonadati</taxon>
        <taxon>Pseudomonadota</taxon>
        <taxon>Gammaproteobacteria</taxon>
        <taxon>Pseudomonadales</taxon>
        <taxon>Pseudomonadaceae</taxon>
        <taxon>Pseudomonas</taxon>
    </lineage>
</organism>
<proteinExistence type="predicted"/>
<evidence type="ECO:0000313" key="2">
    <source>
        <dbReference type="EMBL" id="MVF47814.1"/>
    </source>
</evidence>
<protein>
    <submittedName>
        <fullName evidence="2">Uncharacterized protein</fullName>
    </submittedName>
</protein>